<evidence type="ECO:0000256" key="2">
    <source>
        <dbReference type="RuleBase" id="RU362080"/>
    </source>
</evidence>
<proteinExistence type="inferred from homology"/>
<evidence type="ECO:0000256" key="1">
    <source>
        <dbReference type="ARBA" id="ARBA00009981"/>
    </source>
</evidence>
<organism evidence="3 5">
    <name type="scientific">Bacteroides cellulosilyticus</name>
    <dbReference type="NCBI Taxonomy" id="246787"/>
    <lineage>
        <taxon>Bacteria</taxon>
        <taxon>Pseudomonadati</taxon>
        <taxon>Bacteroidota</taxon>
        <taxon>Bacteroidia</taxon>
        <taxon>Bacteroidales</taxon>
        <taxon>Bacteroidaceae</taxon>
        <taxon>Bacteroides</taxon>
    </lineage>
</organism>
<dbReference type="KEGG" id="bcel:BcellWH2_05451"/>
<comment type="function">
    <text evidence="2">Antitoxin component of a type II toxin-antitoxin (TA) system.</text>
</comment>
<evidence type="ECO:0000313" key="3">
    <source>
        <dbReference type="EMBL" id="ALJ62650.1"/>
    </source>
</evidence>
<dbReference type="PATRIC" id="fig|246787.4.peg.5623"/>
<evidence type="ECO:0000313" key="4">
    <source>
        <dbReference type="EMBL" id="RGS37885.1"/>
    </source>
</evidence>
<reference evidence="3 5" key="1">
    <citation type="journal article" date="2015" name="Science">
        <title>Genetic determinants of in vivo fitness and diet responsiveness in multiple human gut Bacteroides.</title>
        <authorList>
            <person name="Wu M."/>
            <person name="McNulty N.P."/>
            <person name="Rodionov D.A."/>
            <person name="Khoroshkin M.S."/>
            <person name="Griffin N.W."/>
            <person name="Cheng J."/>
            <person name="Latreille P."/>
            <person name="Kerstetter R.A."/>
            <person name="Terrapon N."/>
            <person name="Henrissat B."/>
            <person name="Osterman A.L."/>
            <person name="Gordon J.I."/>
        </authorList>
    </citation>
    <scope>NUCLEOTIDE SEQUENCE [LARGE SCALE GENOMIC DNA]</scope>
    <source>
        <strain evidence="3 5">WH2</strain>
    </source>
</reference>
<evidence type="ECO:0000313" key="6">
    <source>
        <dbReference type="Proteomes" id="UP000283341"/>
    </source>
</evidence>
<dbReference type="EMBL" id="QRVJ01000005">
    <property type="protein sequence ID" value="RGS37885.1"/>
    <property type="molecule type" value="Genomic_DNA"/>
</dbReference>
<gene>
    <name evidence="3" type="ORF">BcellWH2_05451</name>
    <name evidence="4" type="ORF">DWX97_08285</name>
</gene>
<dbReference type="SUPFAM" id="SSF143120">
    <property type="entry name" value="YefM-like"/>
    <property type="match status" value="1"/>
</dbReference>
<protein>
    <recommendedName>
        <fullName evidence="2">Antitoxin</fullName>
    </recommendedName>
</protein>
<dbReference type="Proteomes" id="UP000061809">
    <property type="component" value="Chromosome"/>
</dbReference>
<dbReference type="Proteomes" id="UP000283341">
    <property type="component" value="Unassembled WGS sequence"/>
</dbReference>
<dbReference type="EMBL" id="CP012801">
    <property type="protein sequence ID" value="ALJ62650.1"/>
    <property type="molecule type" value="Genomic_DNA"/>
</dbReference>
<reference evidence="4 6" key="2">
    <citation type="submission" date="2018-08" db="EMBL/GenBank/DDBJ databases">
        <title>A genome reference for cultivated species of the human gut microbiota.</title>
        <authorList>
            <person name="Zou Y."/>
            <person name="Xue W."/>
            <person name="Luo G."/>
        </authorList>
    </citation>
    <scope>NUCLEOTIDE SEQUENCE [LARGE SCALE GENOMIC DNA]</scope>
    <source>
        <strain evidence="4 6">AF22-3AC</strain>
    </source>
</reference>
<dbReference type="RefSeq" id="WP_022210035.1">
    <property type="nucleotide sequence ID" value="NZ_CAXKYC010000023.1"/>
</dbReference>
<name>A0A0P0GQJ9_9BACE</name>
<sequence>MIIISTRDFRANQSKFMDMANNGEDIILKSRKNGSFKLVPVSESDMLISKEYILEPDADLDRAITMDELLQGVKADIHELFRDKRKQE</sequence>
<dbReference type="Pfam" id="PF02604">
    <property type="entry name" value="PhdYeFM_antitox"/>
    <property type="match status" value="1"/>
</dbReference>
<dbReference type="InterPro" id="IPR006442">
    <property type="entry name" value="Antitoxin_Phd/YefM"/>
</dbReference>
<dbReference type="AlphaFoldDB" id="A0A0P0GQJ9"/>
<comment type="similarity">
    <text evidence="1 2">Belongs to the phD/YefM antitoxin family.</text>
</comment>
<accession>A0A0P0GQJ9</accession>
<evidence type="ECO:0000313" key="5">
    <source>
        <dbReference type="Proteomes" id="UP000061809"/>
    </source>
</evidence>
<dbReference type="InterPro" id="IPR036165">
    <property type="entry name" value="YefM-like_sf"/>
</dbReference>